<reference evidence="3" key="2">
    <citation type="submission" date="2015-10" db="EMBL/GenBank/DDBJ databases">
        <title>Improved Draft Genome Sequence of Clostridium pasteurianum Strain ATCC 6013 (DSM 525) Using a Hybrid Next-Generation Sequencing Approach.</title>
        <authorList>
            <person name="Pyne M.E."/>
            <person name="Utturkar S.M."/>
            <person name="Brown S.D."/>
            <person name="Moo-Young M."/>
            <person name="Chung D.A."/>
            <person name="Chou P.C."/>
        </authorList>
    </citation>
    <scope>NUCLEOTIDE SEQUENCE</scope>
    <source>
        <strain evidence="3">ATCC 6013</strain>
    </source>
</reference>
<dbReference type="Gene3D" id="3.30.420.40">
    <property type="match status" value="1"/>
</dbReference>
<dbReference type="Pfam" id="PF00480">
    <property type="entry name" value="ROK"/>
    <property type="match status" value="1"/>
</dbReference>
<evidence type="ECO:0000313" key="3">
    <source>
        <dbReference type="EMBL" id="KRU10766.1"/>
    </source>
</evidence>
<dbReference type="InterPro" id="IPR043129">
    <property type="entry name" value="ATPase_NBD"/>
</dbReference>
<dbReference type="PATRIC" id="fig|1262449.7.peg.3210"/>
<reference evidence="2 6" key="1">
    <citation type="journal article" date="2015" name="Genome Announc.">
        <title>Complete Genome Sequence of the Nitrogen-Fixing and Solvent-Producing Clostridium pasteurianum DSM 525.</title>
        <authorList>
            <person name="Poehlein A."/>
            <person name="Grosse-Honebrink A."/>
            <person name="Zhang Y."/>
            <person name="Minton N.P."/>
            <person name="Daniel R."/>
        </authorList>
    </citation>
    <scope>NUCLEOTIDE SEQUENCE [LARGE SCALE GENOMIC DNA]</scope>
    <source>
        <strain evidence="2">DSM 525</strain>
        <strain evidence="6">DSM 525 / ATCC 6013</strain>
    </source>
</reference>
<dbReference type="eggNOG" id="COG1940">
    <property type="taxonomic scope" value="Bacteria"/>
</dbReference>
<evidence type="ECO:0000256" key="1">
    <source>
        <dbReference type="ARBA" id="ARBA00006479"/>
    </source>
</evidence>
<reference evidence="3 5" key="3">
    <citation type="journal article" name="Genome Announc.">
        <title>Improved Draft Genome Sequence of Clostridium pasteurianum Strain ATCC 6013 (DSM 525) Using a Hybrid Next-Generation Sequencing Approach.</title>
        <authorList>
            <person name="Pyne M.E."/>
            <person name="Utturkar S."/>
            <person name="Brown S.D."/>
            <person name="Moo-Young M."/>
            <person name="Chung D.A."/>
            <person name="Chou C.P."/>
        </authorList>
    </citation>
    <scope>NUCLEOTIDE SEQUENCE [LARGE SCALE GENOMIC DNA]</scope>
    <source>
        <strain evidence="3 5">ATCC 6013</strain>
    </source>
</reference>
<evidence type="ECO:0000313" key="5">
    <source>
        <dbReference type="Proteomes" id="UP000028042"/>
    </source>
</evidence>
<sequence length="116" mass="12209">MEIQRPAVFKLLQMKTAEVFQAAKQGDAVASRILDTSLNYLGICVANMIAIFDPEMVIIGGGVSKGGDIVFNKIKEVVNTICFKAMAESCKIITAALGTDDAGVMGAVALAVIESK</sequence>
<evidence type="ECO:0008006" key="7">
    <source>
        <dbReference type="Google" id="ProtNLM"/>
    </source>
</evidence>
<keyword evidence="6" id="KW-1185">Reference proteome</keyword>
<dbReference type="PANTHER" id="PTHR18964">
    <property type="entry name" value="ROK (REPRESSOR, ORF, KINASE) FAMILY"/>
    <property type="match status" value="1"/>
</dbReference>
<dbReference type="Proteomes" id="UP000028042">
    <property type="component" value="Unassembled WGS sequence"/>
</dbReference>
<evidence type="ECO:0000313" key="4">
    <source>
        <dbReference type="EMBL" id="KRU14748.1"/>
    </source>
</evidence>
<dbReference type="KEGG" id="cpae:CPAST_c31720"/>
<name>A0A0H3JA48_CLOPA</name>
<dbReference type="Proteomes" id="UP000030905">
    <property type="component" value="Chromosome"/>
</dbReference>
<dbReference type="SUPFAM" id="SSF53067">
    <property type="entry name" value="Actin-like ATPase domain"/>
    <property type="match status" value="1"/>
</dbReference>
<dbReference type="PANTHER" id="PTHR18964:SF149">
    <property type="entry name" value="BIFUNCTIONAL UDP-N-ACETYLGLUCOSAMINE 2-EPIMERASE_N-ACETYLMANNOSAMINE KINASE"/>
    <property type="match status" value="1"/>
</dbReference>
<dbReference type="KEGG" id="cpat:CLPA_c31720"/>
<dbReference type="AlphaFoldDB" id="A0A0H3JA48"/>
<comment type="similarity">
    <text evidence="1">Belongs to the ROK (NagC/XylR) family.</text>
</comment>
<dbReference type="EMBL" id="JPGY02000001">
    <property type="protein sequence ID" value="KRU14748.1"/>
    <property type="molecule type" value="Genomic_DNA"/>
</dbReference>
<proteinExistence type="inferred from homology"/>
<evidence type="ECO:0000313" key="6">
    <source>
        <dbReference type="Proteomes" id="UP000030905"/>
    </source>
</evidence>
<accession>A0A0H3JA48</accession>
<dbReference type="RefSeq" id="WP_080751531.1">
    <property type="nucleotide sequence ID" value="NZ_CP009267.1"/>
</dbReference>
<organism evidence="2 6">
    <name type="scientific">Clostridium pasteurianum DSM 525 = ATCC 6013</name>
    <dbReference type="NCBI Taxonomy" id="1262449"/>
    <lineage>
        <taxon>Bacteria</taxon>
        <taxon>Bacillati</taxon>
        <taxon>Bacillota</taxon>
        <taxon>Clostridia</taxon>
        <taxon>Eubacteriales</taxon>
        <taxon>Clostridiaceae</taxon>
        <taxon>Clostridium</taxon>
    </lineage>
</organism>
<evidence type="ECO:0000313" key="2">
    <source>
        <dbReference type="EMBL" id="AJA53226.1"/>
    </source>
</evidence>
<dbReference type="EMBL" id="JPGY02000001">
    <property type="protein sequence ID" value="KRU10766.1"/>
    <property type="molecule type" value="Genomic_DNA"/>
</dbReference>
<dbReference type="EMBL" id="CP009268">
    <property type="protein sequence ID" value="AJA53226.1"/>
    <property type="molecule type" value="Genomic_DNA"/>
</dbReference>
<dbReference type="InterPro" id="IPR000600">
    <property type="entry name" value="ROK"/>
</dbReference>
<gene>
    <name evidence="2" type="ORF">CLPA_c31720</name>
    <name evidence="3" type="ORF">CP6013_00013</name>
    <name evidence="4" type="ORF">CP6013_04007</name>
</gene>
<protein>
    <recommendedName>
        <fullName evidence="7">Glucokinase</fullName>
    </recommendedName>
</protein>